<evidence type="ECO:0000256" key="1">
    <source>
        <dbReference type="ARBA" id="ARBA00010838"/>
    </source>
</evidence>
<dbReference type="PROSITE" id="PS00653">
    <property type="entry name" value="GLYCOSYL_HYDROL_F1_2"/>
    <property type="match status" value="1"/>
</dbReference>
<dbReference type="EMBL" id="DXHQ01000075">
    <property type="protein sequence ID" value="HIW08986.1"/>
    <property type="molecule type" value="Genomic_DNA"/>
</dbReference>
<dbReference type="SUPFAM" id="SSF51445">
    <property type="entry name" value="(Trans)glycosidases"/>
    <property type="match status" value="1"/>
</dbReference>
<dbReference type="InterPro" id="IPR017853">
    <property type="entry name" value="GH"/>
</dbReference>
<dbReference type="GO" id="GO:0008422">
    <property type="term" value="F:beta-glucosidase activity"/>
    <property type="evidence" value="ECO:0007669"/>
    <property type="project" value="TreeGrafter"/>
</dbReference>
<evidence type="ECO:0000313" key="6">
    <source>
        <dbReference type="Proteomes" id="UP000823933"/>
    </source>
</evidence>
<name>A0A9D1TW67_9FIRM</name>
<dbReference type="GO" id="GO:0016052">
    <property type="term" value="P:carbohydrate catabolic process"/>
    <property type="evidence" value="ECO:0007669"/>
    <property type="project" value="TreeGrafter"/>
</dbReference>
<evidence type="ECO:0000313" key="5">
    <source>
        <dbReference type="EMBL" id="HIW08986.1"/>
    </source>
</evidence>
<keyword evidence="3" id="KW-0326">Glycosidase</keyword>
<evidence type="ECO:0000256" key="2">
    <source>
        <dbReference type="ARBA" id="ARBA00022801"/>
    </source>
</evidence>
<sequence length="470" mass="53103">MFPEGFLWGASTAANQVEGGWDEGGKGVSVIDVQASGPRGREVTDGIVPGRLYTSHKAADFYHHYKEDIALFGEMGLKAYRMSIAWTRIFPRGDESTPNEAGLAFYDAVFDELHKYGIEPVVTISHYEPPYELSKQGGWANREMIGHYLRYCSAIFRRYKGKVKYWLTFNEINCAQVKFGVMTAAGINCNFWDEQNTEQLRYQALHHQFLASAQAVALGRGIDPDFKFGCMLASMLNYPLTCHPDDVLLAQQTNQLKYLFCGDVMIRGRYPNYIRRYFRENGIRIETQPGDDAILTGGTVDFCALSYYMTYCTGHDRSAEKVAGNLLEGLRNPYLQASEFGWQIDPAGLRCLLNQLYDRWQLPLMIVENGLGAKDTVEDGRVHDAYRIAYLREHIKALDAAVSEDGVPVLGYMPWSALDLIALSTGSIDKRYGFIYVDVDSEGRGSYARIPKDSFYWYKKVIEANGSELD</sequence>
<dbReference type="Pfam" id="PF00232">
    <property type="entry name" value="Glyco_hydro_1"/>
    <property type="match status" value="1"/>
</dbReference>
<dbReference type="PANTHER" id="PTHR10353:SF296">
    <property type="entry name" value="6-PHOSPHO-BETA-GLUCOSIDASE"/>
    <property type="match status" value="1"/>
</dbReference>
<dbReference type="Proteomes" id="UP000823933">
    <property type="component" value="Unassembled WGS sequence"/>
</dbReference>
<dbReference type="InterPro" id="IPR033132">
    <property type="entry name" value="GH_1_N_CS"/>
</dbReference>
<dbReference type="PRINTS" id="PR00131">
    <property type="entry name" value="GLHYDRLASE1"/>
</dbReference>
<dbReference type="InterPro" id="IPR001360">
    <property type="entry name" value="Glyco_hydro_1"/>
</dbReference>
<evidence type="ECO:0000256" key="4">
    <source>
        <dbReference type="RuleBase" id="RU003690"/>
    </source>
</evidence>
<dbReference type="PANTHER" id="PTHR10353">
    <property type="entry name" value="GLYCOSYL HYDROLASE"/>
    <property type="match status" value="1"/>
</dbReference>
<evidence type="ECO:0000256" key="3">
    <source>
        <dbReference type="ARBA" id="ARBA00023295"/>
    </source>
</evidence>
<comment type="caution">
    <text evidence="5">The sequence shown here is derived from an EMBL/GenBank/DDBJ whole genome shotgun (WGS) entry which is preliminary data.</text>
</comment>
<comment type="similarity">
    <text evidence="1 4">Belongs to the glycosyl hydrolase 1 family.</text>
</comment>
<protein>
    <submittedName>
        <fullName evidence="5">Family 1 glycosylhydrolase</fullName>
    </submittedName>
</protein>
<gene>
    <name evidence="5" type="ORF">H9890_06255</name>
</gene>
<dbReference type="Gene3D" id="3.20.20.80">
    <property type="entry name" value="Glycosidases"/>
    <property type="match status" value="1"/>
</dbReference>
<dbReference type="FunFam" id="3.20.20.80:FF:000004">
    <property type="entry name" value="Beta-glucosidase 6-phospho-beta-glucosidase"/>
    <property type="match status" value="1"/>
</dbReference>
<dbReference type="GO" id="GO:0005829">
    <property type="term" value="C:cytosol"/>
    <property type="evidence" value="ECO:0007669"/>
    <property type="project" value="TreeGrafter"/>
</dbReference>
<proteinExistence type="inferred from homology"/>
<reference evidence="5" key="1">
    <citation type="journal article" date="2021" name="PeerJ">
        <title>Extensive microbial diversity within the chicken gut microbiome revealed by metagenomics and culture.</title>
        <authorList>
            <person name="Gilroy R."/>
            <person name="Ravi A."/>
            <person name="Getino M."/>
            <person name="Pursley I."/>
            <person name="Horton D.L."/>
            <person name="Alikhan N.F."/>
            <person name="Baker D."/>
            <person name="Gharbi K."/>
            <person name="Hall N."/>
            <person name="Watson M."/>
            <person name="Adriaenssens E.M."/>
            <person name="Foster-Nyarko E."/>
            <person name="Jarju S."/>
            <person name="Secka A."/>
            <person name="Antonio M."/>
            <person name="Oren A."/>
            <person name="Chaudhuri R.R."/>
            <person name="La Ragione R."/>
            <person name="Hildebrand F."/>
            <person name="Pallen M.J."/>
        </authorList>
    </citation>
    <scope>NUCLEOTIDE SEQUENCE</scope>
    <source>
        <strain evidence="5">ChiHcolR34-3080</strain>
    </source>
</reference>
<reference evidence="5" key="2">
    <citation type="submission" date="2021-04" db="EMBL/GenBank/DDBJ databases">
        <authorList>
            <person name="Gilroy R."/>
        </authorList>
    </citation>
    <scope>NUCLEOTIDE SEQUENCE</scope>
    <source>
        <strain evidence="5">ChiHcolR34-3080</strain>
    </source>
</reference>
<dbReference type="AlphaFoldDB" id="A0A9D1TW67"/>
<keyword evidence="2" id="KW-0378">Hydrolase</keyword>
<organism evidence="5 6">
    <name type="scientific">Candidatus Faecalibacterium intestinigallinarum</name>
    <dbReference type="NCBI Taxonomy" id="2838581"/>
    <lineage>
        <taxon>Bacteria</taxon>
        <taxon>Bacillati</taxon>
        <taxon>Bacillota</taxon>
        <taxon>Clostridia</taxon>
        <taxon>Eubacteriales</taxon>
        <taxon>Oscillospiraceae</taxon>
        <taxon>Faecalibacterium</taxon>
    </lineage>
</organism>
<accession>A0A9D1TW67</accession>